<feature type="chain" id="PRO_5023073164" evidence="5">
    <location>
        <begin position="21"/>
        <end position="328"/>
    </location>
</feature>
<comment type="subcellular location">
    <subcellularLocation>
        <location evidence="1">Cell envelope</location>
    </subcellularLocation>
</comment>
<dbReference type="InterPro" id="IPR051313">
    <property type="entry name" value="Bact_iron-sidero_bind"/>
</dbReference>
<dbReference type="PANTHER" id="PTHR30532">
    <property type="entry name" value="IRON III DICITRATE-BINDING PERIPLASMIC PROTEIN"/>
    <property type="match status" value="1"/>
</dbReference>
<keyword evidence="3" id="KW-0813">Transport</keyword>
<evidence type="ECO:0000259" key="6">
    <source>
        <dbReference type="PROSITE" id="PS50983"/>
    </source>
</evidence>
<dbReference type="SUPFAM" id="SSF53807">
    <property type="entry name" value="Helical backbone' metal receptor"/>
    <property type="match status" value="1"/>
</dbReference>
<reference evidence="7 8" key="1">
    <citation type="submission" date="2019-06" db="EMBL/GenBank/DDBJ databases">
        <title>Aeromicrobium sp. nov., isolated from a maize field.</title>
        <authorList>
            <person name="Lin S.-Y."/>
            <person name="Tsai C.-F."/>
            <person name="Young C.-C."/>
        </authorList>
    </citation>
    <scope>NUCLEOTIDE SEQUENCE [LARGE SCALE GENOMIC DNA]</scope>
    <source>
        <strain evidence="7 8">CC-CFT486</strain>
    </source>
</reference>
<evidence type="ECO:0000256" key="3">
    <source>
        <dbReference type="ARBA" id="ARBA00022448"/>
    </source>
</evidence>
<dbReference type="RefSeq" id="WP_147684390.1">
    <property type="nucleotide sequence ID" value="NZ_VDUX01000002.1"/>
</dbReference>
<evidence type="ECO:0000256" key="2">
    <source>
        <dbReference type="ARBA" id="ARBA00008814"/>
    </source>
</evidence>
<evidence type="ECO:0000313" key="8">
    <source>
        <dbReference type="Proteomes" id="UP000321571"/>
    </source>
</evidence>
<dbReference type="InterPro" id="IPR002491">
    <property type="entry name" value="ABC_transptr_periplasmic_BD"/>
</dbReference>
<comment type="caution">
    <text evidence="7">The sequence shown here is derived from an EMBL/GenBank/DDBJ whole genome shotgun (WGS) entry which is preliminary data.</text>
</comment>
<keyword evidence="8" id="KW-1185">Reference proteome</keyword>
<dbReference type="Gene3D" id="3.40.50.1980">
    <property type="entry name" value="Nitrogenase molybdenum iron protein domain"/>
    <property type="match status" value="2"/>
</dbReference>
<dbReference type="GO" id="GO:0030288">
    <property type="term" value="C:outer membrane-bounded periplasmic space"/>
    <property type="evidence" value="ECO:0007669"/>
    <property type="project" value="TreeGrafter"/>
</dbReference>
<evidence type="ECO:0000256" key="4">
    <source>
        <dbReference type="ARBA" id="ARBA00022729"/>
    </source>
</evidence>
<dbReference type="PANTHER" id="PTHR30532:SF1">
    <property type="entry name" value="IRON(3+)-HYDROXAMATE-BINDING PROTEIN FHUD"/>
    <property type="match status" value="1"/>
</dbReference>
<dbReference type="Proteomes" id="UP000321571">
    <property type="component" value="Unassembled WGS sequence"/>
</dbReference>
<feature type="domain" description="Fe/B12 periplasmic-binding" evidence="6">
    <location>
        <begin position="56"/>
        <end position="328"/>
    </location>
</feature>
<dbReference type="EMBL" id="VDUX01000002">
    <property type="protein sequence ID" value="TXL62067.1"/>
    <property type="molecule type" value="Genomic_DNA"/>
</dbReference>
<dbReference type="OrthoDB" id="9793175at2"/>
<dbReference type="PROSITE" id="PS50983">
    <property type="entry name" value="FE_B12_PBP"/>
    <property type="match status" value="1"/>
</dbReference>
<feature type="signal peptide" evidence="5">
    <location>
        <begin position="1"/>
        <end position="20"/>
    </location>
</feature>
<evidence type="ECO:0000256" key="1">
    <source>
        <dbReference type="ARBA" id="ARBA00004196"/>
    </source>
</evidence>
<dbReference type="PROSITE" id="PS51257">
    <property type="entry name" value="PROKAR_LIPOPROTEIN"/>
    <property type="match status" value="1"/>
</dbReference>
<dbReference type="AlphaFoldDB" id="A0A5C8NLX7"/>
<dbReference type="Pfam" id="PF01497">
    <property type="entry name" value="Peripla_BP_2"/>
    <property type="match status" value="1"/>
</dbReference>
<keyword evidence="4 5" id="KW-0732">Signal</keyword>
<name>A0A5C8NLX7_9ACTN</name>
<accession>A0A5C8NLX7</accession>
<evidence type="ECO:0000256" key="5">
    <source>
        <dbReference type="SAM" id="SignalP"/>
    </source>
</evidence>
<sequence length="328" mass="34529">MRTPRTLIAAAVAVAATGLAACGTTEDSGGSSSDEKAITITDARGKKVTLDGPAERVAGTEWNVIEYLASLGVQPVGVSDIKGFNQWDSAVTLDKDAKDIGTRGEPSLDTLATLDLDVLFVTDQLVGDSLKQIEKSIPVIVVPGGDAKDPTGQMFENVDLVAKATGTEDEAAQLKKKFEAKLTETKQNVAASDLAGAPVALNDAYAEGSTVSVRPYMPGSQLGDLLKQVGFENAWSSITGLKGDPVYGLAATDVEGLTKLPDDTQFWYTGNEESSPDIYTETLKGNKVWTSLPFADGAVALPPKIWMFGGPLSMIQFLEQVDAIVAKA</sequence>
<protein>
    <submittedName>
        <fullName evidence="7">Iron-siderophore ABC transporter substrate-binding protein</fullName>
    </submittedName>
</protein>
<organism evidence="7 8">
    <name type="scientific">Aeromicrobium terrae</name>
    <dbReference type="NCBI Taxonomy" id="2498846"/>
    <lineage>
        <taxon>Bacteria</taxon>
        <taxon>Bacillati</taxon>
        <taxon>Actinomycetota</taxon>
        <taxon>Actinomycetes</taxon>
        <taxon>Propionibacteriales</taxon>
        <taxon>Nocardioidaceae</taxon>
        <taxon>Aeromicrobium</taxon>
    </lineage>
</organism>
<proteinExistence type="inferred from homology"/>
<evidence type="ECO:0000313" key="7">
    <source>
        <dbReference type="EMBL" id="TXL62067.1"/>
    </source>
</evidence>
<comment type="similarity">
    <text evidence="2">Belongs to the bacterial solute-binding protein 8 family.</text>
</comment>
<dbReference type="GO" id="GO:1901678">
    <property type="term" value="P:iron coordination entity transport"/>
    <property type="evidence" value="ECO:0007669"/>
    <property type="project" value="UniProtKB-ARBA"/>
</dbReference>
<gene>
    <name evidence="7" type="ORF">FHP06_04980</name>
</gene>